<evidence type="ECO:0000256" key="1">
    <source>
        <dbReference type="SAM" id="Phobius"/>
    </source>
</evidence>
<keyword evidence="1" id="KW-0812">Transmembrane</keyword>
<dbReference type="Proteomes" id="UP000446866">
    <property type="component" value="Unassembled WGS sequence"/>
</dbReference>
<keyword evidence="1" id="KW-0472">Membrane</keyword>
<keyword evidence="1" id="KW-1133">Transmembrane helix</keyword>
<protein>
    <recommendedName>
        <fullName evidence="4">Sigma factor regulator C-terminal domain-containing protein</fullName>
    </recommendedName>
</protein>
<evidence type="ECO:0000313" key="3">
    <source>
        <dbReference type="Proteomes" id="UP000446866"/>
    </source>
</evidence>
<dbReference type="AlphaFoldDB" id="A0A845QMI8"/>
<feature type="transmembrane region" description="Helical" evidence="1">
    <location>
        <begin position="79"/>
        <end position="98"/>
    </location>
</feature>
<reference evidence="2 3" key="1">
    <citation type="submission" date="2018-08" db="EMBL/GenBank/DDBJ databases">
        <title>Murine metabolic-syndrome-specific gut microbial biobank.</title>
        <authorList>
            <person name="Liu C."/>
        </authorList>
    </citation>
    <scope>NUCLEOTIDE SEQUENCE [LARGE SCALE GENOMIC DNA]</scope>
    <source>
        <strain evidence="2 3">28</strain>
    </source>
</reference>
<accession>A0A845QMI8</accession>
<name>A0A845QMI8_9FIRM</name>
<organism evidence="2 3">
    <name type="scientific">Anaerotruncus colihominis</name>
    <dbReference type="NCBI Taxonomy" id="169435"/>
    <lineage>
        <taxon>Bacteria</taxon>
        <taxon>Bacillati</taxon>
        <taxon>Bacillota</taxon>
        <taxon>Clostridia</taxon>
        <taxon>Eubacteriales</taxon>
        <taxon>Oscillospiraceae</taxon>
        <taxon>Anaerotruncus</taxon>
    </lineage>
</organism>
<evidence type="ECO:0008006" key="4">
    <source>
        <dbReference type="Google" id="ProtNLM"/>
    </source>
</evidence>
<gene>
    <name evidence="2" type="ORF">D0435_13340</name>
</gene>
<evidence type="ECO:0000313" key="2">
    <source>
        <dbReference type="EMBL" id="NBH62634.1"/>
    </source>
</evidence>
<dbReference type="EMBL" id="QXWK01000030">
    <property type="protein sequence ID" value="NBH62634.1"/>
    <property type="molecule type" value="Genomic_DNA"/>
</dbReference>
<proteinExistence type="predicted"/>
<keyword evidence="3" id="KW-1185">Reference proteome</keyword>
<sequence length="388" mass="45113">MRYRELLELYKKGELTEQEAEKVRTDIERQEAITDYLLEVEEVFDLSLSEDFLKERTLSDSEDFVKVINRSIRKAFRKLGVIILVMALIMILFIQFALPQIVSLFYYNPGKIIGEEEYRTTKQIELDMAIYTSLMLPGYYRDVVNVTDRGYGNYDINIPQSISYNGRFSDISGKIEKGRLTLYNNNVLRRPHMNIFGWSEILSETRDSYVTDQPLSELTDPVDYLTVSMNPADKYVVFVTLNRQMPYEDFIAWTKKEEIPGLLWCAPCTRASGPPQNLGFYYDFLYGAAMGWDRDAYPNLFFDTDKGIDIDKESTVRSHFTSQLRYLASREAFCKMLEIYPEELSAAADYVEENGLRIYGFVTLVNKEQAEQIEKSNEVFQISAEELI</sequence>
<dbReference type="RefSeq" id="WP_160202920.1">
    <property type="nucleotide sequence ID" value="NZ_QXWK01000030.1"/>
</dbReference>
<comment type="caution">
    <text evidence="2">The sequence shown here is derived from an EMBL/GenBank/DDBJ whole genome shotgun (WGS) entry which is preliminary data.</text>
</comment>